<feature type="signal peptide" evidence="1">
    <location>
        <begin position="1"/>
        <end position="23"/>
    </location>
</feature>
<keyword evidence="3" id="KW-1185">Reference proteome</keyword>
<dbReference type="PROSITE" id="PS51257">
    <property type="entry name" value="PROKAR_LIPOPROTEIN"/>
    <property type="match status" value="1"/>
</dbReference>
<gene>
    <name evidence="2" type="ORF">SALLE_v1c01520</name>
</gene>
<dbReference type="NCBIfam" id="NF038029">
    <property type="entry name" value="LP_plasma"/>
    <property type="match status" value="1"/>
</dbReference>
<accession>A0A345Z2J9</accession>
<dbReference type="KEGG" id="salx:SALLE_v1c01520"/>
<dbReference type="RefSeq" id="WP_115557750.1">
    <property type="nucleotide sequence ID" value="NZ_CP031376.1"/>
</dbReference>
<dbReference type="EMBL" id="CP031376">
    <property type="protein sequence ID" value="AXK50828.1"/>
    <property type="molecule type" value="Genomic_DNA"/>
</dbReference>
<evidence type="ECO:0000313" key="2">
    <source>
        <dbReference type="EMBL" id="AXK50828.1"/>
    </source>
</evidence>
<proteinExistence type="predicted"/>
<evidence type="ECO:0008006" key="4">
    <source>
        <dbReference type="Google" id="ProtNLM"/>
    </source>
</evidence>
<evidence type="ECO:0000313" key="3">
    <source>
        <dbReference type="Proteomes" id="UP000254792"/>
    </source>
</evidence>
<feature type="chain" id="PRO_5016888808" description="Lipoprotein" evidence="1">
    <location>
        <begin position="24"/>
        <end position="604"/>
    </location>
</feature>
<dbReference type="Proteomes" id="UP000254792">
    <property type="component" value="Chromosome"/>
</dbReference>
<name>A0A345Z2J9_9MOLU</name>
<reference evidence="2 3" key="1">
    <citation type="submission" date="2018-07" db="EMBL/GenBank/DDBJ databases">
        <title>Complete genome sequence of Spiroplasma alleghenense PLHS-1 (ATCC 51752).</title>
        <authorList>
            <person name="Chou L."/>
            <person name="Lee T.-Y."/>
            <person name="Tsai Y.-M."/>
            <person name="Kuo C.-H."/>
        </authorList>
    </citation>
    <scope>NUCLEOTIDE SEQUENCE [LARGE SCALE GENOMIC DNA]</scope>
    <source>
        <strain evidence="2 3">PLHS-1</strain>
    </source>
</reference>
<sequence>MKKLLSILAAATMTVSAPLSVVACKKTDKNLEETEFDYQFWTNKLINELNQVVNSGLQKQLGDLYFQPQKFFENNKYINYENIMKILDGESSMDLKSESIEFKQIDSEIREFIDWNEILKSVNDRIIGEVNYKNILVNGQNPLKNGFEISEITLTEKAAGIVMINFKLDVSVQLRDESGSAFFQKIEYKSTIGIFTDEALVEEINNAISDFNEQLKLSENANNFRFTSSSGNFDENAAQFSQSDHGVQKSFSEFLEKFNNQQSGSSFGNLQINQNQNKYNFQKSAFLSASVVESSVRSKWYLEDNLNTTLKKGLVEGGGALLNTIDLTLDTNDRSDAVMGSRDTIPENVKKNLTSNDAWMFNHLYIKEKIDKKTNLSFDQILTDSDSEFDISTNDRSDSKVIAIFPTEVQSLSISLNQEGSELKFDIPNVNVFIKQEMREENSKKLMTQWLTLALELFREMFGFESGENNGNNNVAMKLPESFKNEFEFNKTYSYHELIEGVYNEAVERIKTRFPEANYELISGFYQSLNLDTGNADKFRVADTNNNLYYMNTSGDTVAYRQGLSPNLKSVFWQKKHKHNRKKWIDIFIYWRSSRYNSAWIWHW</sequence>
<dbReference type="InterPro" id="IPR054816">
    <property type="entry name" value="Lipoprotein_mollicutes-type_CS"/>
</dbReference>
<dbReference type="AlphaFoldDB" id="A0A345Z2J9"/>
<dbReference type="OrthoDB" id="387750at2"/>
<keyword evidence="1" id="KW-0732">Signal</keyword>
<protein>
    <recommendedName>
        <fullName evidence="4">Lipoprotein</fullName>
    </recommendedName>
</protein>
<evidence type="ECO:0000256" key="1">
    <source>
        <dbReference type="SAM" id="SignalP"/>
    </source>
</evidence>
<organism evidence="2 3">
    <name type="scientific">Spiroplasma alleghenense</name>
    <dbReference type="NCBI Taxonomy" id="216931"/>
    <lineage>
        <taxon>Bacteria</taxon>
        <taxon>Bacillati</taxon>
        <taxon>Mycoplasmatota</taxon>
        <taxon>Mollicutes</taxon>
        <taxon>Entomoplasmatales</taxon>
        <taxon>Spiroplasmataceae</taxon>
        <taxon>Spiroplasma</taxon>
    </lineage>
</organism>